<keyword evidence="6 8" id="KW-1133">Transmembrane helix</keyword>
<keyword evidence="4 8" id="KW-1003">Cell membrane</keyword>
<gene>
    <name evidence="9" type="ORF">J2X06_003298</name>
</gene>
<keyword evidence="3" id="KW-0813">Transport</keyword>
<feature type="transmembrane region" description="Helical" evidence="8">
    <location>
        <begin position="12"/>
        <end position="32"/>
    </location>
</feature>
<evidence type="ECO:0000313" key="9">
    <source>
        <dbReference type="EMBL" id="MDR7136080.1"/>
    </source>
</evidence>
<feature type="transmembrane region" description="Helical" evidence="8">
    <location>
        <begin position="111"/>
        <end position="131"/>
    </location>
</feature>
<dbReference type="EMBL" id="JAVDVY010000003">
    <property type="protein sequence ID" value="MDR7136080.1"/>
    <property type="molecule type" value="Genomic_DNA"/>
</dbReference>
<evidence type="ECO:0000256" key="2">
    <source>
        <dbReference type="ARBA" id="ARBA00009142"/>
    </source>
</evidence>
<organism evidence="9 10">
    <name type="scientific">Lysobacter niastensis</name>
    <dbReference type="NCBI Taxonomy" id="380629"/>
    <lineage>
        <taxon>Bacteria</taxon>
        <taxon>Pseudomonadati</taxon>
        <taxon>Pseudomonadota</taxon>
        <taxon>Gammaproteobacteria</taxon>
        <taxon>Lysobacterales</taxon>
        <taxon>Lysobacteraceae</taxon>
        <taxon>Lysobacter</taxon>
    </lineage>
</organism>
<feature type="transmembrane region" description="Helical" evidence="8">
    <location>
        <begin position="38"/>
        <end position="59"/>
    </location>
</feature>
<evidence type="ECO:0000256" key="7">
    <source>
        <dbReference type="ARBA" id="ARBA00023136"/>
    </source>
</evidence>
<dbReference type="Pfam" id="PF01925">
    <property type="entry name" value="TauE"/>
    <property type="match status" value="1"/>
</dbReference>
<evidence type="ECO:0000313" key="10">
    <source>
        <dbReference type="Proteomes" id="UP001251524"/>
    </source>
</evidence>
<feature type="transmembrane region" description="Helical" evidence="8">
    <location>
        <begin position="167"/>
        <end position="186"/>
    </location>
</feature>
<reference evidence="9 10" key="1">
    <citation type="submission" date="2023-07" db="EMBL/GenBank/DDBJ databases">
        <title>Sorghum-associated microbial communities from plants grown in Nebraska, USA.</title>
        <authorList>
            <person name="Schachtman D."/>
        </authorList>
    </citation>
    <scope>NUCLEOTIDE SEQUENCE [LARGE SCALE GENOMIC DNA]</scope>
    <source>
        <strain evidence="9 10">BE198</strain>
    </source>
</reference>
<dbReference type="PANTHER" id="PTHR30269:SF0">
    <property type="entry name" value="MEMBRANE TRANSPORTER PROTEIN YFCA-RELATED"/>
    <property type="match status" value="1"/>
</dbReference>
<evidence type="ECO:0000256" key="4">
    <source>
        <dbReference type="ARBA" id="ARBA00022475"/>
    </source>
</evidence>
<evidence type="ECO:0000256" key="1">
    <source>
        <dbReference type="ARBA" id="ARBA00004651"/>
    </source>
</evidence>
<protein>
    <recommendedName>
        <fullName evidence="8">Probable membrane transporter protein</fullName>
    </recommendedName>
</protein>
<evidence type="ECO:0000256" key="5">
    <source>
        <dbReference type="ARBA" id="ARBA00022692"/>
    </source>
</evidence>
<sequence>MRAPDFEAGRSMELSLEVLAFLMAVAFVAGTIDAMAGGGGLLTIPALLAVGVPPVAAIATNKLQSAMGTTGAVVAFARKGHVDFRRFALPALAAFVGAAFGAWLLQRLDPSFLSGVIPVLLVAMAVYFLLAPRMSDEDRHQRIGPFALAGVIAVIGVYDGFFGPGTGSFMTTALVGLGGLGVVRATAQTKYFNLSSNLAALAVMISGGHVLWTAGLAMAVASILGGQVGAHAAMRFGGRAVRPVLVTMCLALTVKLLADPANPLRVAVIDFVANVANRPA</sequence>
<feature type="transmembrane region" description="Helical" evidence="8">
    <location>
        <begin position="87"/>
        <end position="105"/>
    </location>
</feature>
<comment type="similarity">
    <text evidence="2 8">Belongs to the 4-toluene sulfonate uptake permease (TSUP) (TC 2.A.102) family.</text>
</comment>
<keyword evidence="7 8" id="KW-0472">Membrane</keyword>
<evidence type="ECO:0000256" key="6">
    <source>
        <dbReference type="ARBA" id="ARBA00022989"/>
    </source>
</evidence>
<dbReference type="PANTHER" id="PTHR30269">
    <property type="entry name" value="TRANSMEMBRANE PROTEIN YFCA"/>
    <property type="match status" value="1"/>
</dbReference>
<evidence type="ECO:0000256" key="3">
    <source>
        <dbReference type="ARBA" id="ARBA00022448"/>
    </source>
</evidence>
<proteinExistence type="inferred from homology"/>
<evidence type="ECO:0000256" key="8">
    <source>
        <dbReference type="RuleBase" id="RU363041"/>
    </source>
</evidence>
<comment type="caution">
    <text evidence="9">The sequence shown here is derived from an EMBL/GenBank/DDBJ whole genome shotgun (WGS) entry which is preliminary data.</text>
</comment>
<accession>A0ABU1WF99</accession>
<feature type="transmembrane region" description="Helical" evidence="8">
    <location>
        <begin position="198"/>
        <end position="220"/>
    </location>
</feature>
<dbReference type="InterPro" id="IPR002781">
    <property type="entry name" value="TM_pro_TauE-like"/>
</dbReference>
<dbReference type="Proteomes" id="UP001251524">
    <property type="component" value="Unassembled WGS sequence"/>
</dbReference>
<dbReference type="RefSeq" id="WP_310064260.1">
    <property type="nucleotide sequence ID" value="NZ_JAVDVY010000003.1"/>
</dbReference>
<name>A0ABU1WF99_9GAMM</name>
<keyword evidence="10" id="KW-1185">Reference proteome</keyword>
<feature type="transmembrane region" description="Helical" evidence="8">
    <location>
        <begin position="143"/>
        <end position="161"/>
    </location>
</feature>
<keyword evidence="5 8" id="KW-0812">Transmembrane</keyword>
<comment type="subcellular location">
    <subcellularLocation>
        <location evidence="1 8">Cell membrane</location>
        <topology evidence="1 8">Multi-pass membrane protein</topology>
    </subcellularLocation>
</comment>
<dbReference type="InterPro" id="IPR052017">
    <property type="entry name" value="TSUP"/>
</dbReference>